<feature type="coiled-coil region" evidence="5">
    <location>
        <begin position="175"/>
        <end position="209"/>
    </location>
</feature>
<gene>
    <name evidence="7" type="ORF">BU26DRAFT_502850</name>
</gene>
<keyword evidence="2" id="KW-0805">Transcription regulation</keyword>
<dbReference type="GO" id="GO:0006351">
    <property type="term" value="P:DNA-templated transcription"/>
    <property type="evidence" value="ECO:0007669"/>
    <property type="project" value="InterPro"/>
</dbReference>
<dbReference type="Gene3D" id="4.10.240.10">
    <property type="entry name" value="Zn(2)-C6 fungal-type DNA-binding domain"/>
    <property type="match status" value="1"/>
</dbReference>
<dbReference type="GO" id="GO:0000978">
    <property type="term" value="F:RNA polymerase II cis-regulatory region sequence-specific DNA binding"/>
    <property type="evidence" value="ECO:0007669"/>
    <property type="project" value="TreeGrafter"/>
</dbReference>
<feature type="domain" description="Zn(2)-C6 fungal-type" evidence="6">
    <location>
        <begin position="136"/>
        <end position="163"/>
    </location>
</feature>
<keyword evidence="5" id="KW-0175">Coiled coil</keyword>
<keyword evidence="1" id="KW-0479">Metal-binding</keyword>
<dbReference type="GO" id="GO:0000981">
    <property type="term" value="F:DNA-binding transcription factor activity, RNA polymerase II-specific"/>
    <property type="evidence" value="ECO:0007669"/>
    <property type="project" value="InterPro"/>
</dbReference>
<accession>A0A6A6IRY8</accession>
<evidence type="ECO:0000313" key="7">
    <source>
        <dbReference type="EMBL" id="KAF2252370.1"/>
    </source>
</evidence>
<evidence type="ECO:0000259" key="6">
    <source>
        <dbReference type="PROSITE" id="PS50048"/>
    </source>
</evidence>
<proteinExistence type="predicted"/>
<dbReference type="InterPro" id="IPR001138">
    <property type="entry name" value="Zn2Cys6_DnaBD"/>
</dbReference>
<evidence type="ECO:0000256" key="3">
    <source>
        <dbReference type="ARBA" id="ARBA00023163"/>
    </source>
</evidence>
<dbReference type="CDD" id="cd00067">
    <property type="entry name" value="GAL4"/>
    <property type="match status" value="1"/>
</dbReference>
<keyword evidence="8" id="KW-1185">Reference proteome</keyword>
<dbReference type="PANTHER" id="PTHR47424:SF12">
    <property type="entry name" value="TRANSCRIPTION FACTOR ASQA"/>
    <property type="match status" value="1"/>
</dbReference>
<dbReference type="RefSeq" id="XP_033687374.1">
    <property type="nucleotide sequence ID" value="XM_033826665.1"/>
</dbReference>
<evidence type="ECO:0000256" key="1">
    <source>
        <dbReference type="ARBA" id="ARBA00022723"/>
    </source>
</evidence>
<dbReference type="InterPro" id="IPR007219">
    <property type="entry name" value="XnlR_reg_dom"/>
</dbReference>
<dbReference type="PROSITE" id="PS50048">
    <property type="entry name" value="ZN2_CY6_FUNGAL_2"/>
    <property type="match status" value="1"/>
</dbReference>
<dbReference type="Pfam" id="PF04082">
    <property type="entry name" value="Fungal_trans"/>
    <property type="match status" value="1"/>
</dbReference>
<reference evidence="7" key="1">
    <citation type="journal article" date="2020" name="Stud. Mycol.">
        <title>101 Dothideomycetes genomes: a test case for predicting lifestyles and emergence of pathogens.</title>
        <authorList>
            <person name="Haridas S."/>
            <person name="Albert R."/>
            <person name="Binder M."/>
            <person name="Bloem J."/>
            <person name="Labutti K."/>
            <person name="Salamov A."/>
            <person name="Andreopoulos B."/>
            <person name="Baker S."/>
            <person name="Barry K."/>
            <person name="Bills G."/>
            <person name="Bluhm B."/>
            <person name="Cannon C."/>
            <person name="Castanera R."/>
            <person name="Culley D."/>
            <person name="Daum C."/>
            <person name="Ezra D."/>
            <person name="Gonzalez J."/>
            <person name="Henrissat B."/>
            <person name="Kuo A."/>
            <person name="Liang C."/>
            <person name="Lipzen A."/>
            <person name="Lutzoni F."/>
            <person name="Magnuson J."/>
            <person name="Mondo S."/>
            <person name="Nolan M."/>
            <person name="Ohm R."/>
            <person name="Pangilinan J."/>
            <person name="Park H.-J."/>
            <person name="Ramirez L."/>
            <person name="Alfaro M."/>
            <person name="Sun H."/>
            <person name="Tritt A."/>
            <person name="Yoshinaga Y."/>
            <person name="Zwiers L.-H."/>
            <person name="Turgeon B."/>
            <person name="Goodwin S."/>
            <person name="Spatafora J."/>
            <person name="Crous P."/>
            <person name="Grigoriev I."/>
        </authorList>
    </citation>
    <scope>NUCLEOTIDE SEQUENCE</scope>
    <source>
        <strain evidence="7">CBS 122368</strain>
    </source>
</reference>
<dbReference type="GO" id="GO:0000435">
    <property type="term" value="P:positive regulation of transcription from RNA polymerase II promoter by galactose"/>
    <property type="evidence" value="ECO:0007669"/>
    <property type="project" value="TreeGrafter"/>
</dbReference>
<protein>
    <recommendedName>
        <fullName evidence="6">Zn(2)-C6 fungal-type domain-containing protein</fullName>
    </recommendedName>
</protein>
<dbReference type="EMBL" id="ML987192">
    <property type="protein sequence ID" value="KAF2252370.1"/>
    <property type="molecule type" value="Genomic_DNA"/>
</dbReference>
<dbReference type="GO" id="GO:0005634">
    <property type="term" value="C:nucleus"/>
    <property type="evidence" value="ECO:0007669"/>
    <property type="project" value="TreeGrafter"/>
</dbReference>
<evidence type="ECO:0000256" key="4">
    <source>
        <dbReference type="ARBA" id="ARBA00023242"/>
    </source>
</evidence>
<dbReference type="PROSITE" id="PS00463">
    <property type="entry name" value="ZN2_CY6_FUNGAL_1"/>
    <property type="match status" value="1"/>
</dbReference>
<dbReference type="CDD" id="cd12148">
    <property type="entry name" value="fungal_TF_MHR"/>
    <property type="match status" value="1"/>
</dbReference>
<sequence length="856" mass="95891">MRESSPSITKYATWRLLRAKPLNAVSSDVAFAHSSRPFGRIIATTIERDNEDVELQDSDPPRAPRAICGLSDLTAYHYPGSPPGGKVTSLAPQSRIITSTMLNTFSAEPEISPRQYELEDPSIVKPRPKRHQVARACVWCRTYRIKCDASYPCRNCKAKGRRCYAEKGKDDVRTFSHAMKVVDRLKDRVKELEEKLQSLSLEALQNKQSVDEAQPTPPSASLPVNLDPLAEHGGNKKYYNWDFVSTGTTRATQQCYGPSSSFYFIGQMTTYLDAADHQQHQGMGRSDCFRGSFLSCSGDLECIVFKERFRGQGQPFAEHDLSRSQEELFLNLYWQIYHDIYPILNKEEFNAHYAALWDTTKALRQPSALVDIVLALCMQWEAGSNIAILYPERSSTGDATMAGHWFHRRCQYLLTDELEEPSIRTFQCYLLSVLWLSTASLHNMAHSVLAAGIRTGIILGLHIDPPDSLPTGEREFRKRLWWTMYVLEMKFAMELGRPLAVNFSQVTCGLPGDCELVPDHDEQASRPPSFNTQFLKLFLSTRAIYITFYSKCGEVLGKSGHKTLYHDQENLEICAKFLSKKISYLQAWLQQVPGALRPKRRNRGQSFSTDRSELDISSSADDKIARQSLYLELLYHDLSMSLYRPFIAFSKSTRLAGSETEKHAISSVNHAITITSIIHQVLNEKNYLNGWHETFRWQWNAALSLIGFILAFPGGPNTSSARKALGTVLSTFQLLSKNMPSAARAATLIRDLAARTDVLISSAEASLLGSTMRMPSIASSSDLSTPEIDGLEFGVDVLVDPTVISKLGGDERQFQNTLASSSGFAFTSDSFSGLGDIDMDDETMLEFLDFGTLGDL</sequence>
<dbReference type="SUPFAM" id="SSF57701">
    <property type="entry name" value="Zn2/Cys6 DNA-binding domain"/>
    <property type="match status" value="1"/>
</dbReference>
<dbReference type="GeneID" id="54579995"/>
<keyword evidence="3" id="KW-0804">Transcription</keyword>
<dbReference type="OrthoDB" id="2283488at2759"/>
<dbReference type="SMART" id="SM00906">
    <property type="entry name" value="Fungal_trans"/>
    <property type="match status" value="1"/>
</dbReference>
<keyword evidence="4" id="KW-0539">Nucleus</keyword>
<dbReference type="InterPro" id="IPR051127">
    <property type="entry name" value="Fungal_SecMet_Regulators"/>
</dbReference>
<dbReference type="Proteomes" id="UP000800094">
    <property type="component" value="Unassembled WGS sequence"/>
</dbReference>
<dbReference type="GO" id="GO:0008270">
    <property type="term" value="F:zinc ion binding"/>
    <property type="evidence" value="ECO:0007669"/>
    <property type="project" value="InterPro"/>
</dbReference>
<dbReference type="AlphaFoldDB" id="A0A6A6IRY8"/>
<dbReference type="PANTHER" id="PTHR47424">
    <property type="entry name" value="REGULATORY PROTEIN GAL4"/>
    <property type="match status" value="1"/>
</dbReference>
<evidence type="ECO:0000313" key="8">
    <source>
        <dbReference type="Proteomes" id="UP000800094"/>
    </source>
</evidence>
<evidence type="ECO:0000256" key="2">
    <source>
        <dbReference type="ARBA" id="ARBA00023015"/>
    </source>
</evidence>
<dbReference type="InterPro" id="IPR036864">
    <property type="entry name" value="Zn2-C6_fun-type_DNA-bd_sf"/>
</dbReference>
<evidence type="ECO:0000256" key="5">
    <source>
        <dbReference type="SAM" id="Coils"/>
    </source>
</evidence>
<name>A0A6A6IRY8_9PLEO</name>
<dbReference type="Pfam" id="PF00172">
    <property type="entry name" value="Zn_clus"/>
    <property type="match status" value="1"/>
</dbReference>
<organism evidence="7 8">
    <name type="scientific">Trematosphaeria pertusa</name>
    <dbReference type="NCBI Taxonomy" id="390896"/>
    <lineage>
        <taxon>Eukaryota</taxon>
        <taxon>Fungi</taxon>
        <taxon>Dikarya</taxon>
        <taxon>Ascomycota</taxon>
        <taxon>Pezizomycotina</taxon>
        <taxon>Dothideomycetes</taxon>
        <taxon>Pleosporomycetidae</taxon>
        <taxon>Pleosporales</taxon>
        <taxon>Massarineae</taxon>
        <taxon>Trematosphaeriaceae</taxon>
        <taxon>Trematosphaeria</taxon>
    </lineage>
</organism>